<accession>A0AA41ZJ55</accession>
<sequence length="323" mass="35098">MRNLILRISIAILGLSCLGAAPVGFTDLATPFEQVALATAGQPEAMRIAAVRRTLSALLPGVYADGAATDRRIARALADFPARQDGYDRAISTFPGALSDAVTKFRTVFPSFTPPLPIYLYHSLGVRDGGSDYLEPGHRLVMLFGADMIARLHADDSLEPFLDHELFHLEHQRAFRDCDQFWCVLWQEGLAVDAAASMNPGATDHQLLLDMPAPIRAATDQRWTTALCFVAAHFDDTDDAVVAQALQGGGHPPSDLPERFGYYVGLRIATATGRRIDQLDRLDHPAARKLLRATLVRLMADAKANCPPPALKAATTQRAAHPV</sequence>
<keyword evidence="1" id="KW-0732">Signal</keyword>
<dbReference type="EMBL" id="JANFAV010000015">
    <property type="protein sequence ID" value="MCW6536668.1"/>
    <property type="molecule type" value="Genomic_DNA"/>
</dbReference>
<evidence type="ECO:0000256" key="1">
    <source>
        <dbReference type="SAM" id="SignalP"/>
    </source>
</evidence>
<protein>
    <recommendedName>
        <fullName evidence="4">DUF2268 domain-containing protein</fullName>
    </recommendedName>
</protein>
<reference evidence="2" key="1">
    <citation type="submission" date="2022-06" db="EMBL/GenBank/DDBJ databases">
        <title>Sphingomonas sp. nov. isolated from rhizosphere soil of tomato.</title>
        <authorList>
            <person name="Dong H."/>
            <person name="Gao R."/>
        </authorList>
    </citation>
    <scope>NUCLEOTIDE SEQUENCE</scope>
    <source>
        <strain evidence="2">MMSM24</strain>
    </source>
</reference>
<feature type="chain" id="PRO_5041291450" description="DUF2268 domain-containing protein" evidence="1">
    <location>
        <begin position="22"/>
        <end position="323"/>
    </location>
</feature>
<evidence type="ECO:0000313" key="3">
    <source>
        <dbReference type="Proteomes" id="UP001165565"/>
    </source>
</evidence>
<dbReference type="Proteomes" id="UP001165565">
    <property type="component" value="Unassembled WGS sequence"/>
</dbReference>
<organism evidence="2 3">
    <name type="scientific">Sphingomonas lycopersici</name>
    <dbReference type="NCBI Taxonomy" id="2951807"/>
    <lineage>
        <taxon>Bacteria</taxon>
        <taxon>Pseudomonadati</taxon>
        <taxon>Pseudomonadota</taxon>
        <taxon>Alphaproteobacteria</taxon>
        <taxon>Sphingomonadales</taxon>
        <taxon>Sphingomonadaceae</taxon>
        <taxon>Sphingomonas</taxon>
    </lineage>
</organism>
<evidence type="ECO:0000313" key="2">
    <source>
        <dbReference type="EMBL" id="MCW6536668.1"/>
    </source>
</evidence>
<dbReference type="AlphaFoldDB" id="A0AA41ZJ55"/>
<feature type="signal peptide" evidence="1">
    <location>
        <begin position="1"/>
        <end position="21"/>
    </location>
</feature>
<dbReference type="RefSeq" id="WP_265270317.1">
    <property type="nucleotide sequence ID" value="NZ_JANFAV010000015.1"/>
</dbReference>
<comment type="caution">
    <text evidence="2">The sequence shown here is derived from an EMBL/GenBank/DDBJ whole genome shotgun (WGS) entry which is preliminary data.</text>
</comment>
<keyword evidence="3" id="KW-1185">Reference proteome</keyword>
<evidence type="ECO:0008006" key="4">
    <source>
        <dbReference type="Google" id="ProtNLM"/>
    </source>
</evidence>
<gene>
    <name evidence="2" type="ORF">NEE01_17965</name>
</gene>
<name>A0AA41ZJ55_9SPHN</name>
<proteinExistence type="predicted"/>